<dbReference type="EMBL" id="BTSX01000001">
    <property type="protein sequence ID" value="GMS82038.1"/>
    <property type="molecule type" value="Genomic_DNA"/>
</dbReference>
<sequence length="199" mass="21776">MGRSRFSSLKINKSLTSSPVKRGSVARIPRKERKGEKQNLLHLWEPFRFTSFLALLALLPATFPSFFSCFCSDASIFTTSSVEDVSEMCVVLGLCVIGLSSIGTVVGSSEKNGSDVSRSDGEVTVTQSDSRFLKIVSSAWVAAWFFASFLFFPAPMNSRPPTTHLNLKTFTAPFISTPISVNSGRTFGFCLDPISYNCL</sequence>
<dbReference type="Proteomes" id="UP001432027">
    <property type="component" value="Unassembled WGS sequence"/>
</dbReference>
<evidence type="ECO:0000313" key="2">
    <source>
        <dbReference type="EMBL" id="GMS82038.1"/>
    </source>
</evidence>
<keyword evidence="1" id="KW-1133">Transmembrane helix</keyword>
<dbReference type="AlphaFoldDB" id="A0AAV5SG65"/>
<keyword evidence="1" id="KW-0472">Membrane</keyword>
<evidence type="ECO:0000313" key="3">
    <source>
        <dbReference type="Proteomes" id="UP001432027"/>
    </source>
</evidence>
<organism evidence="2 3">
    <name type="scientific">Pristionchus entomophagus</name>
    <dbReference type="NCBI Taxonomy" id="358040"/>
    <lineage>
        <taxon>Eukaryota</taxon>
        <taxon>Metazoa</taxon>
        <taxon>Ecdysozoa</taxon>
        <taxon>Nematoda</taxon>
        <taxon>Chromadorea</taxon>
        <taxon>Rhabditida</taxon>
        <taxon>Rhabditina</taxon>
        <taxon>Diplogasteromorpha</taxon>
        <taxon>Diplogasteroidea</taxon>
        <taxon>Neodiplogasteridae</taxon>
        <taxon>Pristionchus</taxon>
    </lineage>
</organism>
<comment type="caution">
    <text evidence="2">The sequence shown here is derived from an EMBL/GenBank/DDBJ whole genome shotgun (WGS) entry which is preliminary data.</text>
</comment>
<reference evidence="2" key="1">
    <citation type="submission" date="2023-10" db="EMBL/GenBank/DDBJ databases">
        <title>Genome assembly of Pristionchus species.</title>
        <authorList>
            <person name="Yoshida K."/>
            <person name="Sommer R.J."/>
        </authorList>
    </citation>
    <scope>NUCLEOTIDE SEQUENCE</scope>
    <source>
        <strain evidence="2">RS0144</strain>
    </source>
</reference>
<name>A0AAV5SG65_9BILA</name>
<feature type="transmembrane region" description="Helical" evidence="1">
    <location>
        <begin position="132"/>
        <end position="152"/>
    </location>
</feature>
<keyword evidence="3" id="KW-1185">Reference proteome</keyword>
<feature type="transmembrane region" description="Helical" evidence="1">
    <location>
        <begin position="89"/>
        <end position="109"/>
    </location>
</feature>
<evidence type="ECO:0000256" key="1">
    <source>
        <dbReference type="SAM" id="Phobius"/>
    </source>
</evidence>
<evidence type="ECO:0008006" key="4">
    <source>
        <dbReference type="Google" id="ProtNLM"/>
    </source>
</evidence>
<proteinExistence type="predicted"/>
<keyword evidence="1" id="KW-0812">Transmembrane</keyword>
<feature type="non-terminal residue" evidence="2">
    <location>
        <position position="199"/>
    </location>
</feature>
<accession>A0AAV5SG65</accession>
<gene>
    <name evidence="2" type="ORF">PENTCL1PPCAC_4213</name>
</gene>
<protein>
    <recommendedName>
        <fullName evidence="4">Transmembrane protein</fullName>
    </recommendedName>
</protein>
<feature type="transmembrane region" description="Helical" evidence="1">
    <location>
        <begin position="52"/>
        <end position="77"/>
    </location>
</feature>